<evidence type="ECO:0008006" key="4">
    <source>
        <dbReference type="Google" id="ProtNLM"/>
    </source>
</evidence>
<dbReference type="Proteomes" id="UP001189429">
    <property type="component" value="Unassembled WGS sequence"/>
</dbReference>
<protein>
    <recommendedName>
        <fullName evidence="4">Secreted protein</fullName>
    </recommendedName>
</protein>
<comment type="caution">
    <text evidence="2">The sequence shown here is derived from an EMBL/GenBank/DDBJ whole genome shotgun (WGS) entry which is preliminary data.</text>
</comment>
<feature type="signal peptide" evidence="1">
    <location>
        <begin position="1"/>
        <end position="20"/>
    </location>
</feature>
<gene>
    <name evidence="2" type="ORF">PCOR1329_LOCUS78328</name>
</gene>
<feature type="chain" id="PRO_5047396267" description="Secreted protein" evidence="1">
    <location>
        <begin position="21"/>
        <end position="110"/>
    </location>
</feature>
<keyword evidence="3" id="KW-1185">Reference proteome</keyword>
<organism evidence="2 3">
    <name type="scientific">Prorocentrum cordatum</name>
    <dbReference type="NCBI Taxonomy" id="2364126"/>
    <lineage>
        <taxon>Eukaryota</taxon>
        <taxon>Sar</taxon>
        <taxon>Alveolata</taxon>
        <taxon>Dinophyceae</taxon>
        <taxon>Prorocentrales</taxon>
        <taxon>Prorocentraceae</taxon>
        <taxon>Prorocentrum</taxon>
    </lineage>
</organism>
<evidence type="ECO:0000256" key="1">
    <source>
        <dbReference type="SAM" id="SignalP"/>
    </source>
</evidence>
<keyword evidence="1" id="KW-0732">Signal</keyword>
<evidence type="ECO:0000313" key="3">
    <source>
        <dbReference type="Proteomes" id="UP001189429"/>
    </source>
</evidence>
<evidence type="ECO:0000313" key="2">
    <source>
        <dbReference type="EMBL" id="CAK0901359.1"/>
    </source>
</evidence>
<name>A0ABN9XT21_9DINO</name>
<proteinExistence type="predicted"/>
<sequence length="110" mass="12025">MLLPWVAGPLSPALLIAVLASRNRTSLGPPRLFLQMSSDCEFTPARSFGALEGKKKHGVAPWLVQQWRPVFPPLRFTASPHVAAMPSSLPVSYLSVSCESTASYWQKGFV</sequence>
<dbReference type="EMBL" id="CAUYUJ010020915">
    <property type="protein sequence ID" value="CAK0901359.1"/>
    <property type="molecule type" value="Genomic_DNA"/>
</dbReference>
<reference evidence="2" key="1">
    <citation type="submission" date="2023-10" db="EMBL/GenBank/DDBJ databases">
        <authorList>
            <person name="Chen Y."/>
            <person name="Shah S."/>
            <person name="Dougan E. K."/>
            <person name="Thang M."/>
            <person name="Chan C."/>
        </authorList>
    </citation>
    <scope>NUCLEOTIDE SEQUENCE [LARGE SCALE GENOMIC DNA]</scope>
</reference>
<accession>A0ABN9XT21</accession>